<keyword evidence="8" id="KW-1185">Reference proteome</keyword>
<reference evidence="7 8" key="1">
    <citation type="submission" date="2020-04" db="EMBL/GenBank/DDBJ databases">
        <authorList>
            <person name="De Canck E."/>
        </authorList>
    </citation>
    <scope>NUCLEOTIDE SEQUENCE [LARGE SCALE GENOMIC DNA]</scope>
    <source>
        <strain evidence="7 8">LMG 29739</strain>
    </source>
</reference>
<dbReference type="InterPro" id="IPR032694">
    <property type="entry name" value="CopC/D"/>
</dbReference>
<keyword evidence="2" id="KW-0479">Metal-binding</keyword>
<dbReference type="PANTHER" id="PTHR34820">
    <property type="entry name" value="INNER MEMBRANE PROTEIN YEBZ"/>
    <property type="match status" value="1"/>
</dbReference>
<dbReference type="InterPro" id="IPR014755">
    <property type="entry name" value="Cu-Rt/internalin_Ig-like"/>
</dbReference>
<dbReference type="AlphaFoldDB" id="A0A6J5EVA5"/>
<accession>A0A6J5EVA5</accession>
<dbReference type="InterPro" id="IPR014756">
    <property type="entry name" value="Ig_E-set"/>
</dbReference>
<feature type="chain" id="PRO_5026852031" evidence="5">
    <location>
        <begin position="16"/>
        <end position="111"/>
    </location>
</feature>
<dbReference type="GO" id="GO:0046688">
    <property type="term" value="P:response to copper ion"/>
    <property type="evidence" value="ECO:0007669"/>
    <property type="project" value="InterPro"/>
</dbReference>
<evidence type="ECO:0000313" key="8">
    <source>
        <dbReference type="Proteomes" id="UP000494329"/>
    </source>
</evidence>
<protein>
    <submittedName>
        <fullName evidence="7">Protein YobA</fullName>
    </submittedName>
</protein>
<dbReference type="PANTHER" id="PTHR34820:SF4">
    <property type="entry name" value="INNER MEMBRANE PROTEIN YEBZ"/>
    <property type="match status" value="1"/>
</dbReference>
<gene>
    <name evidence="7" type="primary">yobA_2</name>
    <name evidence="7" type="ORF">LMG29739_05497</name>
</gene>
<dbReference type="GO" id="GO:0005507">
    <property type="term" value="F:copper ion binding"/>
    <property type="evidence" value="ECO:0007669"/>
    <property type="project" value="InterPro"/>
</dbReference>
<evidence type="ECO:0000256" key="2">
    <source>
        <dbReference type="ARBA" id="ARBA00022723"/>
    </source>
</evidence>
<organism evidence="7 8">
    <name type="scientific">Paraburkholderia solisilvae</name>
    <dbReference type="NCBI Taxonomy" id="624376"/>
    <lineage>
        <taxon>Bacteria</taxon>
        <taxon>Pseudomonadati</taxon>
        <taxon>Pseudomonadota</taxon>
        <taxon>Betaproteobacteria</taxon>
        <taxon>Burkholderiales</taxon>
        <taxon>Burkholderiaceae</taxon>
        <taxon>Paraburkholderia</taxon>
    </lineage>
</organism>
<dbReference type="EMBL" id="CADIKF010000062">
    <property type="protein sequence ID" value="CAB3769241.1"/>
    <property type="molecule type" value="Genomic_DNA"/>
</dbReference>
<keyword evidence="3 5" id="KW-0732">Signal</keyword>
<dbReference type="GO" id="GO:0005886">
    <property type="term" value="C:plasma membrane"/>
    <property type="evidence" value="ECO:0007669"/>
    <property type="project" value="TreeGrafter"/>
</dbReference>
<evidence type="ECO:0000256" key="5">
    <source>
        <dbReference type="SAM" id="SignalP"/>
    </source>
</evidence>
<keyword evidence="4" id="KW-0186">Copper</keyword>
<dbReference type="RefSeq" id="WP_175114666.1">
    <property type="nucleotide sequence ID" value="NZ_CADIKF010000062.1"/>
</dbReference>
<dbReference type="GO" id="GO:0006825">
    <property type="term" value="P:copper ion transport"/>
    <property type="evidence" value="ECO:0007669"/>
    <property type="project" value="InterPro"/>
</dbReference>
<feature type="domain" description="CopC" evidence="6">
    <location>
        <begin position="20"/>
        <end position="110"/>
    </location>
</feature>
<evidence type="ECO:0000256" key="1">
    <source>
        <dbReference type="ARBA" id="ARBA00004196"/>
    </source>
</evidence>
<sequence length="111" mass="11316">MLCAAALFVAQSAGAHVFPSQREPAAGSTVSAPAQVTITFDGPLEPAFSTLTVTDAAGKPVSAGNASIDAQQPDVISAPLRALAAGHYTVHWVAVASDGHRTHGDYSFDVK</sequence>
<dbReference type="GO" id="GO:0030313">
    <property type="term" value="C:cell envelope"/>
    <property type="evidence" value="ECO:0007669"/>
    <property type="project" value="UniProtKB-SubCell"/>
</dbReference>
<dbReference type="GO" id="GO:0042597">
    <property type="term" value="C:periplasmic space"/>
    <property type="evidence" value="ECO:0007669"/>
    <property type="project" value="InterPro"/>
</dbReference>
<evidence type="ECO:0000259" key="6">
    <source>
        <dbReference type="Pfam" id="PF04234"/>
    </source>
</evidence>
<dbReference type="Gene3D" id="2.60.40.1220">
    <property type="match status" value="1"/>
</dbReference>
<comment type="subcellular location">
    <subcellularLocation>
        <location evidence="1">Cell envelope</location>
    </subcellularLocation>
</comment>
<evidence type="ECO:0000256" key="3">
    <source>
        <dbReference type="ARBA" id="ARBA00022729"/>
    </source>
</evidence>
<evidence type="ECO:0000313" key="7">
    <source>
        <dbReference type="EMBL" id="CAB3769241.1"/>
    </source>
</evidence>
<dbReference type="Proteomes" id="UP000494329">
    <property type="component" value="Unassembled WGS sequence"/>
</dbReference>
<feature type="signal peptide" evidence="5">
    <location>
        <begin position="1"/>
        <end position="15"/>
    </location>
</feature>
<proteinExistence type="predicted"/>
<dbReference type="Pfam" id="PF04234">
    <property type="entry name" value="CopC"/>
    <property type="match status" value="1"/>
</dbReference>
<evidence type="ECO:0000256" key="4">
    <source>
        <dbReference type="ARBA" id="ARBA00023008"/>
    </source>
</evidence>
<dbReference type="SUPFAM" id="SSF81296">
    <property type="entry name" value="E set domains"/>
    <property type="match status" value="1"/>
</dbReference>
<dbReference type="InterPro" id="IPR007348">
    <property type="entry name" value="CopC_dom"/>
</dbReference>
<name>A0A6J5EVA5_9BURK</name>